<protein>
    <submittedName>
        <fullName evidence="1">22996_t:CDS:1</fullName>
    </submittedName>
</protein>
<dbReference type="EMBL" id="CAJVPY010000211">
    <property type="protein sequence ID" value="CAG8458069.1"/>
    <property type="molecule type" value="Genomic_DNA"/>
</dbReference>
<comment type="caution">
    <text evidence="1">The sequence shown here is derived from an EMBL/GenBank/DDBJ whole genome shotgun (WGS) entry which is preliminary data.</text>
</comment>
<keyword evidence="2" id="KW-1185">Reference proteome</keyword>
<dbReference type="Proteomes" id="UP000789405">
    <property type="component" value="Unassembled WGS sequence"/>
</dbReference>
<sequence>MEDKIEKTNEDKENYKTISIFQKIRNTKFLLCKVLEILQDEYYKLGCTNSVLDTCFCVSDIGPLESSNYPELTEIPSIQLSLHTATIKQSSISVIVDIMAATT</sequence>
<proteinExistence type="predicted"/>
<dbReference type="AlphaFoldDB" id="A0A9N8VR69"/>
<organism evidence="1 2">
    <name type="scientific">Dentiscutata erythropus</name>
    <dbReference type="NCBI Taxonomy" id="1348616"/>
    <lineage>
        <taxon>Eukaryota</taxon>
        <taxon>Fungi</taxon>
        <taxon>Fungi incertae sedis</taxon>
        <taxon>Mucoromycota</taxon>
        <taxon>Glomeromycotina</taxon>
        <taxon>Glomeromycetes</taxon>
        <taxon>Diversisporales</taxon>
        <taxon>Gigasporaceae</taxon>
        <taxon>Dentiscutata</taxon>
    </lineage>
</organism>
<dbReference type="OrthoDB" id="2448604at2759"/>
<reference evidence="1" key="1">
    <citation type="submission" date="2021-06" db="EMBL/GenBank/DDBJ databases">
        <authorList>
            <person name="Kallberg Y."/>
            <person name="Tangrot J."/>
            <person name="Rosling A."/>
        </authorList>
    </citation>
    <scope>NUCLEOTIDE SEQUENCE</scope>
    <source>
        <strain evidence="1">MA453B</strain>
    </source>
</reference>
<evidence type="ECO:0000313" key="2">
    <source>
        <dbReference type="Proteomes" id="UP000789405"/>
    </source>
</evidence>
<evidence type="ECO:0000313" key="1">
    <source>
        <dbReference type="EMBL" id="CAG8458069.1"/>
    </source>
</evidence>
<name>A0A9N8VR69_9GLOM</name>
<gene>
    <name evidence="1" type="ORF">DERYTH_LOCUS869</name>
</gene>
<accession>A0A9N8VR69</accession>